<accession>A0A644UTJ2</accession>
<dbReference type="CDD" id="cd18791">
    <property type="entry name" value="SF2_C_RHA"/>
    <property type="match status" value="1"/>
</dbReference>
<keyword evidence="3" id="KW-0347">Helicase</keyword>
<dbReference type="PROSITE" id="PS51194">
    <property type="entry name" value="HELICASE_CTER"/>
    <property type="match status" value="1"/>
</dbReference>
<proteinExistence type="predicted"/>
<dbReference type="PANTHER" id="PTHR43519">
    <property type="entry name" value="ATP-DEPENDENT RNA HELICASE HRPB"/>
    <property type="match status" value="1"/>
</dbReference>
<gene>
    <name evidence="7" type="ORF">SDC9_28067</name>
</gene>
<evidence type="ECO:0000256" key="4">
    <source>
        <dbReference type="ARBA" id="ARBA00022840"/>
    </source>
</evidence>
<dbReference type="InterPro" id="IPR049614">
    <property type="entry name" value="HrpB_DEXH"/>
</dbReference>
<dbReference type="GO" id="GO:0005524">
    <property type="term" value="F:ATP binding"/>
    <property type="evidence" value="ECO:0007669"/>
    <property type="project" value="UniProtKB-KW"/>
</dbReference>
<dbReference type="GO" id="GO:0004386">
    <property type="term" value="F:helicase activity"/>
    <property type="evidence" value="ECO:0007669"/>
    <property type="project" value="UniProtKB-KW"/>
</dbReference>
<dbReference type="Pfam" id="PF00271">
    <property type="entry name" value="Helicase_C"/>
    <property type="match status" value="1"/>
</dbReference>
<comment type="caution">
    <text evidence="7">The sequence shown here is derived from an EMBL/GenBank/DDBJ whole genome shotgun (WGS) entry which is preliminary data.</text>
</comment>
<feature type="domain" description="Helicase ATP-binding" evidence="5">
    <location>
        <begin position="39"/>
        <end position="203"/>
    </location>
</feature>
<dbReference type="InterPro" id="IPR007502">
    <property type="entry name" value="Helicase-assoc_dom"/>
</dbReference>
<dbReference type="InterPro" id="IPR014001">
    <property type="entry name" value="Helicase_ATP-bd"/>
</dbReference>
<dbReference type="Gene3D" id="1.20.120.1080">
    <property type="match status" value="1"/>
</dbReference>
<dbReference type="Gene3D" id="3.40.50.300">
    <property type="entry name" value="P-loop containing nucleotide triphosphate hydrolases"/>
    <property type="match status" value="2"/>
</dbReference>
<evidence type="ECO:0000256" key="3">
    <source>
        <dbReference type="ARBA" id="ARBA00022806"/>
    </source>
</evidence>
<feature type="domain" description="Helicase C-terminal" evidence="6">
    <location>
        <begin position="245"/>
        <end position="410"/>
    </location>
</feature>
<dbReference type="InterPro" id="IPR001650">
    <property type="entry name" value="Helicase_C-like"/>
</dbReference>
<dbReference type="SMART" id="SM00847">
    <property type="entry name" value="HA2"/>
    <property type="match status" value="1"/>
</dbReference>
<evidence type="ECO:0000256" key="1">
    <source>
        <dbReference type="ARBA" id="ARBA00022741"/>
    </source>
</evidence>
<dbReference type="GO" id="GO:0016787">
    <property type="term" value="F:hydrolase activity"/>
    <property type="evidence" value="ECO:0007669"/>
    <property type="project" value="UniProtKB-KW"/>
</dbReference>
<dbReference type="CDD" id="cd17990">
    <property type="entry name" value="DEXHc_HrpB"/>
    <property type="match status" value="1"/>
</dbReference>
<dbReference type="InterPro" id="IPR010225">
    <property type="entry name" value="HrpB"/>
</dbReference>
<sequence>MPHLAMTDSPIRIAAPAGSPDRCPGLPPCPLDASRAEILDSLAQGRNLVLSALPGAGKSSRVPLWLMGQPWLEGRRILLLEPRRVAARALARYMAALLGEEPGGLVGYRMRDESRVSNRTCVEVVTEGVLTRMLQDDPELPDIACVIFDEFHERSLTADTGLALCLESQAALRPDLRLVVMSATLDVQAVAGLMGGCPSVVCEGKTFPVQMMHLPPKIRAGQIVGGGHLSAAGAGPLLWRHMADAILHLLHAEKGSLLAFLPGAGEIRHLAGLLDGTLPADVALCPLYGNLSAREQDAAIAPAPQGQRKVVLATSIAETSLTIEGVRLVVDSGLARLTRFDPASGLTRLVTERVSLAGAAQRAGRAGRTEPGICCRLWAKEQENGMRPHIRAEIQDADLTGLALQLAVWGVTDPASLAWLDTPPVAHLAVARQNLLALGAVDARMRPTALGRSMAALPLAPRTARLLLWGRDNSLAALAACIAALLEERDPLAFAAGKNKAGMPAAGAGCDVLRRLDWLCRDGAAGKNTDAARERVRRLAQRLMRQVDRHEEKGSRSAAQGQSNKADNIFSAALAQAASLGQLLAVAWPEQVAMRQTDGQPQGSGNGNFPGGVAAMTPYLLRSGRAAQIASDDPLARQPFLAVAEVDGATPRGRIRLAAALSPDDLAALFSADICNEDKLTVSDAGLVSARRQRVLGSLVLEDAPLPRPRPDECAAALCAHVQNKGLECLPWDDAAKQWRARVSLLRELDGEAWPDVSDAALLATINDWLAPALQQALERSAGQGKQGRANSLAALGPEQLLDALRRLLPGNLHRILERQAPTEWQVPSGAMRPIVYGEDGGPWLAAKLQELFGCVDTPRIADGRVALVLRLNSPAGRPLQVTRDLAHFWRNGYPAVRAEMRGRYPKHPWPEDPVNAVATVLTKKRLAERQKS</sequence>
<dbReference type="PROSITE" id="PS51192">
    <property type="entry name" value="HELICASE_ATP_BIND_1"/>
    <property type="match status" value="1"/>
</dbReference>
<reference evidence="7" key="1">
    <citation type="submission" date="2019-08" db="EMBL/GenBank/DDBJ databases">
        <authorList>
            <person name="Kucharzyk K."/>
            <person name="Murdoch R.W."/>
            <person name="Higgins S."/>
            <person name="Loffler F."/>
        </authorList>
    </citation>
    <scope>NUCLEOTIDE SEQUENCE</scope>
</reference>
<dbReference type="EMBL" id="VSSQ01000159">
    <property type="protein sequence ID" value="MPL82132.1"/>
    <property type="molecule type" value="Genomic_DNA"/>
</dbReference>
<dbReference type="PANTHER" id="PTHR43519:SF1">
    <property type="entry name" value="ATP-DEPENDENT RNA HELICASE HRPB"/>
    <property type="match status" value="1"/>
</dbReference>
<keyword evidence="4" id="KW-0067">ATP-binding</keyword>
<protein>
    <recommendedName>
        <fullName evidence="8">ATP-dependent helicase HrpB</fullName>
    </recommendedName>
</protein>
<evidence type="ECO:0000259" key="5">
    <source>
        <dbReference type="PROSITE" id="PS51192"/>
    </source>
</evidence>
<dbReference type="GO" id="GO:0003676">
    <property type="term" value="F:nucleic acid binding"/>
    <property type="evidence" value="ECO:0007669"/>
    <property type="project" value="InterPro"/>
</dbReference>
<dbReference type="InterPro" id="IPR027417">
    <property type="entry name" value="P-loop_NTPase"/>
</dbReference>
<dbReference type="SUPFAM" id="SSF52540">
    <property type="entry name" value="P-loop containing nucleoside triphosphate hydrolases"/>
    <property type="match status" value="2"/>
</dbReference>
<dbReference type="Pfam" id="PF08482">
    <property type="entry name" value="HrpB_C"/>
    <property type="match status" value="1"/>
</dbReference>
<evidence type="ECO:0000313" key="7">
    <source>
        <dbReference type="EMBL" id="MPL82132.1"/>
    </source>
</evidence>
<dbReference type="SMART" id="SM00490">
    <property type="entry name" value="HELICc"/>
    <property type="match status" value="1"/>
</dbReference>
<dbReference type="AlphaFoldDB" id="A0A644UTJ2"/>
<name>A0A644UTJ2_9ZZZZ</name>
<dbReference type="Pfam" id="PF00270">
    <property type="entry name" value="DEAD"/>
    <property type="match status" value="1"/>
</dbReference>
<dbReference type="NCBIfam" id="TIGR01970">
    <property type="entry name" value="DEAH_box_HrpB"/>
    <property type="match status" value="1"/>
</dbReference>
<dbReference type="InterPro" id="IPR011545">
    <property type="entry name" value="DEAD/DEAH_box_helicase_dom"/>
</dbReference>
<keyword evidence="2" id="KW-0378">Hydrolase</keyword>
<evidence type="ECO:0000259" key="6">
    <source>
        <dbReference type="PROSITE" id="PS51194"/>
    </source>
</evidence>
<dbReference type="SMART" id="SM00487">
    <property type="entry name" value="DEXDc"/>
    <property type="match status" value="1"/>
</dbReference>
<organism evidence="7">
    <name type="scientific">bioreactor metagenome</name>
    <dbReference type="NCBI Taxonomy" id="1076179"/>
    <lineage>
        <taxon>unclassified sequences</taxon>
        <taxon>metagenomes</taxon>
        <taxon>ecological metagenomes</taxon>
    </lineage>
</organism>
<evidence type="ECO:0008006" key="8">
    <source>
        <dbReference type="Google" id="ProtNLM"/>
    </source>
</evidence>
<evidence type="ECO:0000256" key="2">
    <source>
        <dbReference type="ARBA" id="ARBA00022801"/>
    </source>
</evidence>
<dbReference type="InterPro" id="IPR013689">
    <property type="entry name" value="RNA_helicase_ATP-dep_HrpB_C"/>
</dbReference>
<dbReference type="FunFam" id="3.40.50.300:FF:002125">
    <property type="entry name" value="ATP-dependent helicase HrpB"/>
    <property type="match status" value="1"/>
</dbReference>
<keyword evidence="1" id="KW-0547">Nucleotide-binding</keyword>